<feature type="region of interest" description="Disordered" evidence="2">
    <location>
        <begin position="1"/>
        <end position="29"/>
    </location>
</feature>
<dbReference type="Gene3D" id="3.90.1750.20">
    <property type="entry name" value="Putative Large Serine Recombinase, Chain B, Domain 2"/>
    <property type="match status" value="1"/>
</dbReference>
<evidence type="ECO:0000256" key="2">
    <source>
        <dbReference type="SAM" id="MobiDB-lite"/>
    </source>
</evidence>
<evidence type="ECO:0000313" key="4">
    <source>
        <dbReference type="EMBL" id="ODA36489.1"/>
    </source>
</evidence>
<dbReference type="Gene3D" id="3.40.50.1390">
    <property type="entry name" value="Resolvase, N-terminal catalytic domain"/>
    <property type="match status" value="1"/>
</dbReference>
<feature type="compositionally biased region" description="Basic and acidic residues" evidence="2">
    <location>
        <begin position="724"/>
        <end position="739"/>
    </location>
</feature>
<proteinExistence type="predicted"/>
<dbReference type="STRING" id="1841610.A6X21_02055"/>
<protein>
    <recommendedName>
        <fullName evidence="3">Recombinase domain-containing protein</fullName>
    </recommendedName>
</protein>
<feature type="domain" description="Recombinase" evidence="3">
    <location>
        <begin position="269"/>
        <end position="396"/>
    </location>
</feature>
<dbReference type="Pfam" id="PF00239">
    <property type="entry name" value="Resolvase"/>
    <property type="match status" value="1"/>
</dbReference>
<dbReference type="SMART" id="SM00857">
    <property type="entry name" value="Resolvase"/>
    <property type="match status" value="1"/>
</dbReference>
<sequence length="837" mass="95361">MSFHNSSSSDLQPRAPRKRKRSSAERGLASDHDLANLARTYLEVQHRLWPVPVTQGVLSAMTDDVIQQMVAHYKECHQSQRLDVTTAMDRSNGLQLKLAAAYARYSCDNSSPTSIVDQMVNCLHKAHAEGRFIPWEFIFTDYSVSGLDSGRRGYLNCKELINAPEKPIDTVYIDDFTRASRDSLEWWKLGWFCKRRCLRMIGASDGFDLSSPNWDIFITIYGLLSRLFIRSLQEKVGRGMKGAARRRTCLGKPPMGFTRKLMRDVDGNPIVRPSGRPQFTWSIDPVSREFVEQLFELFVDRRMSAYAIAKQFNQQKIDGTDTWSESTIKNMLWNPAYIGVFIWNRTRREFDFDKEKYVTVQNPRKEWIVTHEPSQAIIPLAKWRAARKLLAQTKRKPGLRQPVSRNQQRATTLFSGTLVCADCGRELLLYRSAQQYKNMYCVNGRSGVYGCKLCTSKSTRVIEDCLLGFLRDTVLTEQSIDELVARANEHLKSLASRPKVNVTPLRSRIASLQKKIDSFVQRVENLKESEEGLREGYERRIIQQQTEVDELKKQLRETEQTNAPVPPKLSKKTLRSYLPELRAILNQEIPVAAEAIRRLTGPIAIRQEAIPGKKRGARWIASFSPDLLAILRHVTQEKDCPDSVTLEYLCGGNWITPAAVSVPVESVPKYEQLAPKFRELHDKGASIQTIAAAHGLCWDQVKMILRFAATGERPSWPKKKKSPNRSDKNREKFMSHSDEVVSRRSNGESFAKIALELGIGETTVRRAWDHANPCCARKAMENGVTPVRGAYRHLKPEQIREVHSCLTEGKLSIPEIAARTGVSQSTIRRERLRLTQG</sequence>
<dbReference type="PANTHER" id="PTHR30461:SF23">
    <property type="entry name" value="DNA RECOMBINASE-RELATED"/>
    <property type="match status" value="1"/>
</dbReference>
<dbReference type="PROSITE" id="PS51737">
    <property type="entry name" value="RECOMBINASE_DNA_BIND"/>
    <property type="match status" value="1"/>
</dbReference>
<dbReference type="InterPro" id="IPR006119">
    <property type="entry name" value="Resolv_N"/>
</dbReference>
<dbReference type="Proteomes" id="UP000094828">
    <property type="component" value="Unassembled WGS sequence"/>
</dbReference>
<dbReference type="PANTHER" id="PTHR30461">
    <property type="entry name" value="DNA-INVERTASE FROM LAMBDOID PROPHAGE"/>
    <property type="match status" value="1"/>
</dbReference>
<feature type="coiled-coil region" evidence="1">
    <location>
        <begin position="509"/>
        <end position="561"/>
    </location>
</feature>
<name>A0A1C3ETG1_9PLAN</name>
<dbReference type="Pfam" id="PF07508">
    <property type="entry name" value="Recombinase"/>
    <property type="match status" value="1"/>
</dbReference>
<feature type="region of interest" description="Disordered" evidence="2">
    <location>
        <begin position="713"/>
        <end position="739"/>
    </location>
</feature>
<dbReference type="InterPro" id="IPR011109">
    <property type="entry name" value="DNA_bind_recombinase_dom"/>
</dbReference>
<dbReference type="RefSeq" id="WP_068845514.1">
    <property type="nucleotide sequence ID" value="NZ_LYDR01000020.1"/>
</dbReference>
<dbReference type="AlphaFoldDB" id="A0A1C3ETG1"/>
<evidence type="ECO:0000259" key="3">
    <source>
        <dbReference type="PROSITE" id="PS51737"/>
    </source>
</evidence>
<keyword evidence="1" id="KW-0175">Coiled coil</keyword>
<dbReference type="InterPro" id="IPR038109">
    <property type="entry name" value="DNA_bind_recomb_sf"/>
</dbReference>
<dbReference type="EMBL" id="LYDR01000020">
    <property type="protein sequence ID" value="ODA36489.1"/>
    <property type="molecule type" value="Genomic_DNA"/>
</dbReference>
<dbReference type="GO" id="GO:0000150">
    <property type="term" value="F:DNA strand exchange activity"/>
    <property type="evidence" value="ECO:0007669"/>
    <property type="project" value="InterPro"/>
</dbReference>
<comment type="caution">
    <text evidence="4">The sequence shown here is derived from an EMBL/GenBank/DDBJ whole genome shotgun (WGS) entry which is preliminary data.</text>
</comment>
<dbReference type="InterPro" id="IPR036162">
    <property type="entry name" value="Resolvase-like_N_sf"/>
</dbReference>
<dbReference type="OrthoDB" id="255625at2"/>
<accession>A0A1C3ETG1</accession>
<gene>
    <name evidence="4" type="ORF">A6X21_02055</name>
</gene>
<dbReference type="GO" id="GO:0003677">
    <property type="term" value="F:DNA binding"/>
    <property type="evidence" value="ECO:0007669"/>
    <property type="project" value="InterPro"/>
</dbReference>
<keyword evidence="5" id="KW-1185">Reference proteome</keyword>
<reference evidence="4 5" key="1">
    <citation type="submission" date="2016-05" db="EMBL/GenBank/DDBJ databases">
        <title>Genomic and physiological characterization of Planctopirus sp. isolated from fresh water lake.</title>
        <authorList>
            <person name="Subhash Y."/>
            <person name="Ramana C."/>
        </authorList>
    </citation>
    <scope>NUCLEOTIDE SEQUENCE [LARGE SCALE GENOMIC DNA]</scope>
    <source>
        <strain evidence="4 5">JC280</strain>
    </source>
</reference>
<organism evidence="4 5">
    <name type="scientific">Planctopirus hydrillae</name>
    <dbReference type="NCBI Taxonomy" id="1841610"/>
    <lineage>
        <taxon>Bacteria</taxon>
        <taxon>Pseudomonadati</taxon>
        <taxon>Planctomycetota</taxon>
        <taxon>Planctomycetia</taxon>
        <taxon>Planctomycetales</taxon>
        <taxon>Planctomycetaceae</taxon>
        <taxon>Planctopirus</taxon>
    </lineage>
</organism>
<evidence type="ECO:0000256" key="1">
    <source>
        <dbReference type="SAM" id="Coils"/>
    </source>
</evidence>
<dbReference type="SUPFAM" id="SSF53041">
    <property type="entry name" value="Resolvase-like"/>
    <property type="match status" value="1"/>
</dbReference>
<feature type="compositionally biased region" description="Polar residues" evidence="2">
    <location>
        <begin position="1"/>
        <end position="11"/>
    </location>
</feature>
<evidence type="ECO:0000313" key="5">
    <source>
        <dbReference type="Proteomes" id="UP000094828"/>
    </source>
</evidence>
<dbReference type="InterPro" id="IPR050639">
    <property type="entry name" value="SSR_resolvase"/>
</dbReference>